<dbReference type="GO" id="GO:0004654">
    <property type="term" value="F:polyribonucleotide nucleotidyltransferase activity"/>
    <property type="evidence" value="ECO:0007669"/>
    <property type="project" value="UniProtKB-UniRule"/>
</dbReference>
<dbReference type="PROSITE" id="PS50084">
    <property type="entry name" value="KH_TYPE_1"/>
    <property type="match status" value="1"/>
</dbReference>
<dbReference type="Proteomes" id="UP000228758">
    <property type="component" value="Unassembled WGS sequence"/>
</dbReference>
<dbReference type="InterPro" id="IPR014069">
    <property type="entry name" value="GPSI/PNP"/>
</dbReference>
<dbReference type="InterPro" id="IPR001247">
    <property type="entry name" value="ExoRNase_PH_dom1"/>
</dbReference>
<dbReference type="CDD" id="cd04472">
    <property type="entry name" value="S1_PNPase"/>
    <property type="match status" value="1"/>
</dbReference>
<dbReference type="NCBIfam" id="TIGR02696">
    <property type="entry name" value="pppGpp_PNP"/>
    <property type="match status" value="1"/>
</dbReference>
<dbReference type="Gene3D" id="3.30.1370.10">
    <property type="entry name" value="K Homology domain, type 1"/>
    <property type="match status" value="1"/>
</dbReference>
<comment type="function">
    <text evidence="8">Involved in mRNA degradation. Catalyzes the phosphorolysis of single-stranded polyribonucleotides processively in the 3'- to 5'-direction.</text>
</comment>
<evidence type="ECO:0000256" key="3">
    <source>
        <dbReference type="ARBA" id="ARBA00022679"/>
    </source>
</evidence>
<dbReference type="Pfam" id="PF00575">
    <property type="entry name" value="S1"/>
    <property type="match status" value="1"/>
</dbReference>
<dbReference type="InterPro" id="IPR015848">
    <property type="entry name" value="PNPase_PH_RNA-bd_bac/org-type"/>
</dbReference>
<dbReference type="SUPFAM" id="SSF50249">
    <property type="entry name" value="Nucleic acid-binding proteins"/>
    <property type="match status" value="1"/>
</dbReference>
<dbReference type="EMBL" id="PGFF01000001">
    <property type="protein sequence ID" value="PJJ72544.1"/>
    <property type="molecule type" value="Genomic_DNA"/>
</dbReference>
<keyword evidence="6 8" id="KW-0460">Magnesium</keyword>
<dbReference type="InterPro" id="IPR012162">
    <property type="entry name" value="PNPase"/>
</dbReference>
<comment type="similarity">
    <text evidence="1 8">Belongs to the polyribonucleotide nucleotidyltransferase family.</text>
</comment>
<dbReference type="EC" id="2.7.7.8" evidence="8"/>
<dbReference type="RefSeq" id="WP_100364720.1">
    <property type="nucleotide sequence ID" value="NZ_PGFF01000001.1"/>
</dbReference>
<comment type="catalytic activity">
    <reaction evidence="8">
        <text>RNA(n+1) + phosphate = RNA(n) + a ribonucleoside 5'-diphosphate</text>
        <dbReference type="Rhea" id="RHEA:22096"/>
        <dbReference type="Rhea" id="RHEA-COMP:14527"/>
        <dbReference type="Rhea" id="RHEA-COMP:17342"/>
        <dbReference type="ChEBI" id="CHEBI:43474"/>
        <dbReference type="ChEBI" id="CHEBI:57930"/>
        <dbReference type="ChEBI" id="CHEBI:140395"/>
        <dbReference type="EC" id="2.7.7.8"/>
    </reaction>
</comment>
<dbReference type="InterPro" id="IPR004087">
    <property type="entry name" value="KH_dom"/>
</dbReference>
<name>A0A2M9CKY0_9MICO</name>
<evidence type="ECO:0000256" key="4">
    <source>
        <dbReference type="ARBA" id="ARBA00022695"/>
    </source>
</evidence>
<dbReference type="Pfam" id="PF03726">
    <property type="entry name" value="PNPase"/>
    <property type="match status" value="1"/>
</dbReference>
<dbReference type="PROSITE" id="PS50126">
    <property type="entry name" value="S1"/>
    <property type="match status" value="1"/>
</dbReference>
<dbReference type="GO" id="GO:0003723">
    <property type="term" value="F:RNA binding"/>
    <property type="evidence" value="ECO:0007669"/>
    <property type="project" value="UniProtKB-UniRule"/>
</dbReference>
<comment type="cofactor">
    <cofactor evidence="8">
        <name>Mg(2+)</name>
        <dbReference type="ChEBI" id="CHEBI:18420"/>
    </cofactor>
</comment>
<dbReference type="Pfam" id="PF01138">
    <property type="entry name" value="RNase_PH"/>
    <property type="match status" value="2"/>
</dbReference>
<dbReference type="NCBIfam" id="NF008805">
    <property type="entry name" value="PRK11824.1"/>
    <property type="match status" value="1"/>
</dbReference>
<keyword evidence="11" id="KW-1185">Reference proteome</keyword>
<sequence length="751" mass="80253">MEGPEIKFAEAVLDNGKFGTRTVRFETGRLAQQAQGSVAAYLDEETMLLSATSAGKHPRDGFDFFPLTVDVEERSYAAGKIPGSFFRREGRPSTEAILVCRLIDRPLRPSFVDGLRNEVQIVITVLSIAPDEFYDALAINAASASTQISGLPFSGPIAGIRLALIGDQWVAFPKHSQLAEAVFDLTVAGRLVTDKDGNEDIAIMMVEAEATEGSWELIRAGATKPDETVVAQGLEAAKPFLKQLVKAQSELAAQSAKEIQDYPVFLQYSDEAFAAVDALAHDELAAIYQIADKQERQNADDALKERVKAAIQEKVESGELGGDVPPMVSAAYKAVTKKIVRGRILTDGVRIDGRGLADIRALDAEVQVIPRVHGSAIFQRGETQILGVTTLNMLKMEQQIDSLSPVTKKRYLHHYNFPPYSTGETGRVGSPKRREIGHGFLAERALVPVLPSREEFPYAIRQVSEALSSNGSTSMGSVCASTLSLLNAGVPLKAPVAGIAMGLVSDEVDGETRYAALTDILGAEDALGDMDFKVAGTSEFVTAIQLDTKLDGIPSSVLDGALKQAKEARVAILNVLNQAIDAPDEMAPTAPRVISVQIPVDKIGELIGPKGKTINQIQDDTGADISIEDDGTVFIGATDGPSAEAARAAVNAIANPHNPEIGERYLGTVVKIATFGAFVSLMPGRDGLLHISEVRKLAGGKRVENVEDVLGVGQKIQVEVTKIDDRGKLSLAPVVEETEGAADVVEETVEV</sequence>
<dbReference type="GO" id="GO:0006402">
    <property type="term" value="P:mRNA catabolic process"/>
    <property type="evidence" value="ECO:0007669"/>
    <property type="project" value="UniProtKB-UniRule"/>
</dbReference>
<dbReference type="NCBIfam" id="TIGR03591">
    <property type="entry name" value="polynuc_phos"/>
    <property type="match status" value="1"/>
</dbReference>
<dbReference type="AlphaFoldDB" id="A0A2M9CKY0"/>
<dbReference type="InterPro" id="IPR004088">
    <property type="entry name" value="KH_dom_type_1"/>
</dbReference>
<dbReference type="GO" id="GO:0000287">
    <property type="term" value="F:magnesium ion binding"/>
    <property type="evidence" value="ECO:0007669"/>
    <property type="project" value="UniProtKB-UniRule"/>
</dbReference>
<keyword evidence="4 8" id="KW-0548">Nucleotidyltransferase</keyword>
<comment type="caution">
    <text evidence="10">The sequence shown here is derived from an EMBL/GenBank/DDBJ whole genome shotgun (WGS) entry which is preliminary data.</text>
</comment>
<dbReference type="GO" id="GO:0000175">
    <property type="term" value="F:3'-5'-RNA exonuclease activity"/>
    <property type="evidence" value="ECO:0007669"/>
    <property type="project" value="TreeGrafter"/>
</dbReference>
<dbReference type="SUPFAM" id="SSF54791">
    <property type="entry name" value="Eukaryotic type KH-domain (KH-domain type I)"/>
    <property type="match status" value="1"/>
</dbReference>
<evidence type="ECO:0000313" key="10">
    <source>
        <dbReference type="EMBL" id="PJJ72544.1"/>
    </source>
</evidence>
<dbReference type="InterPro" id="IPR027408">
    <property type="entry name" value="PNPase/RNase_PH_dom_sf"/>
</dbReference>
<dbReference type="Gene3D" id="2.40.50.140">
    <property type="entry name" value="Nucleic acid-binding proteins"/>
    <property type="match status" value="1"/>
</dbReference>
<dbReference type="CDD" id="cd02393">
    <property type="entry name" value="KH-I_PNPase"/>
    <property type="match status" value="1"/>
</dbReference>
<dbReference type="GO" id="GO:0006396">
    <property type="term" value="P:RNA processing"/>
    <property type="evidence" value="ECO:0007669"/>
    <property type="project" value="InterPro"/>
</dbReference>
<feature type="domain" description="S1 motif" evidence="9">
    <location>
        <begin position="662"/>
        <end position="734"/>
    </location>
</feature>
<dbReference type="PANTHER" id="PTHR11252">
    <property type="entry name" value="POLYRIBONUCLEOTIDE NUCLEOTIDYLTRANSFERASE"/>
    <property type="match status" value="1"/>
</dbReference>
<accession>A0A2M9CKY0</accession>
<organism evidence="10 11">
    <name type="scientific">Diaminobutyricimonas aerilata</name>
    <dbReference type="NCBI Taxonomy" id="1162967"/>
    <lineage>
        <taxon>Bacteria</taxon>
        <taxon>Bacillati</taxon>
        <taxon>Actinomycetota</taxon>
        <taxon>Actinomycetes</taxon>
        <taxon>Micrococcales</taxon>
        <taxon>Microbacteriaceae</taxon>
        <taxon>Diaminobutyricimonas</taxon>
    </lineage>
</organism>
<dbReference type="InterPro" id="IPR036345">
    <property type="entry name" value="ExoRNase_PH_dom2_sf"/>
</dbReference>
<dbReference type="InterPro" id="IPR036456">
    <property type="entry name" value="PNPase_PH_RNA-bd_sf"/>
</dbReference>
<dbReference type="SUPFAM" id="SSF46915">
    <property type="entry name" value="Polynucleotide phosphorylase/guanosine pentaphosphate synthase (PNPase/GPSI), domain 3"/>
    <property type="match status" value="1"/>
</dbReference>
<dbReference type="SUPFAM" id="SSF54211">
    <property type="entry name" value="Ribosomal protein S5 domain 2-like"/>
    <property type="match status" value="2"/>
</dbReference>
<evidence type="ECO:0000256" key="6">
    <source>
        <dbReference type="ARBA" id="ARBA00022842"/>
    </source>
</evidence>
<evidence type="ECO:0000256" key="8">
    <source>
        <dbReference type="HAMAP-Rule" id="MF_01595"/>
    </source>
</evidence>
<keyword evidence="5 8" id="KW-0479">Metal-binding</keyword>
<keyword evidence="3 8" id="KW-0808">Transferase</keyword>
<evidence type="ECO:0000256" key="1">
    <source>
        <dbReference type="ARBA" id="ARBA00007404"/>
    </source>
</evidence>
<reference evidence="10 11" key="1">
    <citation type="submission" date="2017-11" db="EMBL/GenBank/DDBJ databases">
        <title>Genomic Encyclopedia of Archaeal and Bacterial Type Strains, Phase II (KMG-II): From Individual Species to Whole Genera.</title>
        <authorList>
            <person name="Goeker M."/>
        </authorList>
    </citation>
    <scope>NUCLEOTIDE SEQUENCE [LARGE SCALE GENOMIC DNA]</scope>
    <source>
        <strain evidence="10 11">DSM 27393</strain>
    </source>
</reference>
<dbReference type="SMART" id="SM00316">
    <property type="entry name" value="S1"/>
    <property type="match status" value="1"/>
</dbReference>
<dbReference type="InterPro" id="IPR020568">
    <property type="entry name" value="Ribosomal_Su5_D2-typ_SF"/>
</dbReference>
<dbReference type="SMART" id="SM00322">
    <property type="entry name" value="KH"/>
    <property type="match status" value="1"/>
</dbReference>
<evidence type="ECO:0000256" key="5">
    <source>
        <dbReference type="ARBA" id="ARBA00022723"/>
    </source>
</evidence>
<keyword evidence="2 8" id="KW-0963">Cytoplasm</keyword>
<dbReference type="GO" id="GO:0005829">
    <property type="term" value="C:cytosol"/>
    <property type="evidence" value="ECO:0007669"/>
    <property type="project" value="TreeGrafter"/>
</dbReference>
<dbReference type="FunFam" id="2.40.50.140:FF:000069">
    <property type="entry name" value="Polyribonucleotide nucleotidyltransferase"/>
    <property type="match status" value="1"/>
</dbReference>
<dbReference type="InterPro" id="IPR003029">
    <property type="entry name" value="S1_domain"/>
</dbReference>
<evidence type="ECO:0000259" key="9">
    <source>
        <dbReference type="PROSITE" id="PS50126"/>
    </source>
</evidence>
<dbReference type="PIRSF" id="PIRSF005499">
    <property type="entry name" value="PNPase"/>
    <property type="match status" value="1"/>
</dbReference>
<keyword evidence="7 8" id="KW-0694">RNA-binding</keyword>
<proteinExistence type="inferred from homology"/>
<protein>
    <recommendedName>
        <fullName evidence="8">Polyribonucleotide nucleotidyltransferase</fullName>
        <ecNumber evidence="8">2.7.7.8</ecNumber>
    </recommendedName>
    <alternativeName>
        <fullName evidence="8">Polynucleotide phosphorylase</fullName>
        <shortName evidence="8">PNPase</shortName>
    </alternativeName>
</protein>
<dbReference type="SUPFAM" id="SSF55666">
    <property type="entry name" value="Ribonuclease PH domain 2-like"/>
    <property type="match status" value="2"/>
</dbReference>
<dbReference type="Pfam" id="PF00013">
    <property type="entry name" value="KH_1"/>
    <property type="match status" value="1"/>
</dbReference>
<dbReference type="FunFam" id="3.30.230.70:FF:000001">
    <property type="entry name" value="Polyribonucleotide nucleotidyltransferase"/>
    <property type="match status" value="1"/>
</dbReference>
<feature type="binding site" evidence="8">
    <location>
        <position position="525"/>
    </location>
    <ligand>
        <name>Mg(2+)</name>
        <dbReference type="ChEBI" id="CHEBI:18420"/>
    </ligand>
</feature>
<dbReference type="FunFam" id="3.30.230.70:FF:000002">
    <property type="entry name" value="Polyribonucleotide nucleotidyltransferase"/>
    <property type="match status" value="1"/>
</dbReference>
<evidence type="ECO:0000256" key="2">
    <source>
        <dbReference type="ARBA" id="ARBA00022490"/>
    </source>
</evidence>
<dbReference type="PANTHER" id="PTHR11252:SF0">
    <property type="entry name" value="POLYRIBONUCLEOTIDE NUCLEOTIDYLTRANSFERASE 1, MITOCHONDRIAL"/>
    <property type="match status" value="1"/>
</dbReference>
<gene>
    <name evidence="8" type="primary">pnp</name>
    <name evidence="10" type="ORF">CLV46_2116</name>
</gene>
<evidence type="ECO:0000256" key="7">
    <source>
        <dbReference type="ARBA" id="ARBA00022884"/>
    </source>
</evidence>
<evidence type="ECO:0000313" key="11">
    <source>
        <dbReference type="Proteomes" id="UP000228758"/>
    </source>
</evidence>
<dbReference type="CDD" id="cd11364">
    <property type="entry name" value="RNase_PH_PNPase_2"/>
    <property type="match status" value="1"/>
</dbReference>
<dbReference type="FunFam" id="3.30.1370.10:FF:000001">
    <property type="entry name" value="Polyribonucleotide nucleotidyltransferase"/>
    <property type="match status" value="1"/>
</dbReference>
<comment type="subcellular location">
    <subcellularLocation>
        <location evidence="8">Cytoplasm</location>
    </subcellularLocation>
</comment>
<dbReference type="InterPro" id="IPR012340">
    <property type="entry name" value="NA-bd_OB-fold"/>
</dbReference>
<dbReference type="OrthoDB" id="9804305at2"/>
<dbReference type="Gene3D" id="3.30.230.70">
    <property type="entry name" value="GHMP Kinase, N-terminal domain"/>
    <property type="match status" value="2"/>
</dbReference>
<feature type="binding site" evidence="8">
    <location>
        <position position="531"/>
    </location>
    <ligand>
        <name>Mg(2+)</name>
        <dbReference type="ChEBI" id="CHEBI:18420"/>
    </ligand>
</feature>
<dbReference type="HAMAP" id="MF_01595">
    <property type="entry name" value="PNPase"/>
    <property type="match status" value="1"/>
</dbReference>
<dbReference type="InterPro" id="IPR036612">
    <property type="entry name" value="KH_dom_type_1_sf"/>
</dbReference>